<name>A0ABU7ALL4_9TELE</name>
<comment type="caution">
    <text evidence="1">The sequence shown here is derived from an EMBL/GenBank/DDBJ whole genome shotgun (WGS) entry which is preliminary data.</text>
</comment>
<dbReference type="EMBL" id="JAHUTI010020867">
    <property type="protein sequence ID" value="MED6239111.1"/>
    <property type="molecule type" value="Genomic_DNA"/>
</dbReference>
<reference evidence="1 2" key="1">
    <citation type="submission" date="2021-07" db="EMBL/GenBank/DDBJ databases">
        <authorList>
            <person name="Palmer J.M."/>
        </authorList>
    </citation>
    <scope>NUCLEOTIDE SEQUENCE [LARGE SCALE GENOMIC DNA]</scope>
    <source>
        <strain evidence="1 2">AT_MEX2019</strain>
        <tissue evidence="1">Muscle</tissue>
    </source>
</reference>
<protein>
    <submittedName>
        <fullName evidence="1">Uncharacterized protein</fullName>
    </submittedName>
</protein>
<gene>
    <name evidence="1" type="ORF">ATANTOWER_001954</name>
</gene>
<keyword evidence="2" id="KW-1185">Reference proteome</keyword>
<dbReference type="Proteomes" id="UP001345963">
    <property type="component" value="Unassembled WGS sequence"/>
</dbReference>
<sequence>MLKEEEREEGPCRGLIRSSSAHLSQSVPVQAILREMCLSPESSVFVCVYAHPELCTTALVTCGTVRMIRRWTSSEPY</sequence>
<accession>A0ABU7ALL4</accession>
<proteinExistence type="predicted"/>
<evidence type="ECO:0000313" key="1">
    <source>
        <dbReference type="EMBL" id="MED6239111.1"/>
    </source>
</evidence>
<evidence type="ECO:0000313" key="2">
    <source>
        <dbReference type="Proteomes" id="UP001345963"/>
    </source>
</evidence>
<organism evidence="1 2">
    <name type="scientific">Ataeniobius toweri</name>
    <dbReference type="NCBI Taxonomy" id="208326"/>
    <lineage>
        <taxon>Eukaryota</taxon>
        <taxon>Metazoa</taxon>
        <taxon>Chordata</taxon>
        <taxon>Craniata</taxon>
        <taxon>Vertebrata</taxon>
        <taxon>Euteleostomi</taxon>
        <taxon>Actinopterygii</taxon>
        <taxon>Neopterygii</taxon>
        <taxon>Teleostei</taxon>
        <taxon>Neoteleostei</taxon>
        <taxon>Acanthomorphata</taxon>
        <taxon>Ovalentaria</taxon>
        <taxon>Atherinomorphae</taxon>
        <taxon>Cyprinodontiformes</taxon>
        <taxon>Goodeidae</taxon>
        <taxon>Ataeniobius</taxon>
    </lineage>
</organism>